<evidence type="ECO:0000259" key="1">
    <source>
        <dbReference type="Pfam" id="PF01266"/>
    </source>
</evidence>
<dbReference type="RefSeq" id="WP_307488323.1">
    <property type="nucleotide sequence ID" value="NZ_JAUSUF010000022.1"/>
</dbReference>
<accession>A0ABT9UY79</accession>
<proteinExistence type="predicted"/>
<dbReference type="CDD" id="cd19946">
    <property type="entry name" value="GlpA-like_Fer2_BFD-like"/>
    <property type="match status" value="1"/>
</dbReference>
<dbReference type="SUPFAM" id="SSF51905">
    <property type="entry name" value="FAD/NAD(P)-binding domain"/>
    <property type="match status" value="1"/>
</dbReference>
<dbReference type="Proteomes" id="UP001228504">
    <property type="component" value="Unassembled WGS sequence"/>
</dbReference>
<name>A0ABT9UY79_9FIRM</name>
<organism evidence="3 4">
    <name type="scientific">Eubacterium multiforme</name>
    <dbReference type="NCBI Taxonomy" id="83339"/>
    <lineage>
        <taxon>Bacteria</taxon>
        <taxon>Bacillati</taxon>
        <taxon>Bacillota</taxon>
        <taxon>Clostridia</taxon>
        <taxon>Eubacteriales</taxon>
        <taxon>Eubacteriaceae</taxon>
        <taxon>Eubacterium</taxon>
    </lineage>
</organism>
<dbReference type="Pfam" id="PF04324">
    <property type="entry name" value="Fer2_BFD"/>
    <property type="match status" value="1"/>
</dbReference>
<reference evidence="3 4" key="1">
    <citation type="submission" date="2023-07" db="EMBL/GenBank/DDBJ databases">
        <title>Genomic Encyclopedia of Type Strains, Phase IV (KMG-IV): sequencing the most valuable type-strain genomes for metagenomic binning, comparative biology and taxonomic classification.</title>
        <authorList>
            <person name="Goeker M."/>
        </authorList>
    </citation>
    <scope>NUCLEOTIDE SEQUENCE [LARGE SCALE GENOMIC DNA]</scope>
    <source>
        <strain evidence="3 4">DSM 20694</strain>
    </source>
</reference>
<evidence type="ECO:0000259" key="2">
    <source>
        <dbReference type="Pfam" id="PF04324"/>
    </source>
</evidence>
<keyword evidence="4" id="KW-1185">Reference proteome</keyword>
<dbReference type="Pfam" id="PF01266">
    <property type="entry name" value="DAO"/>
    <property type="match status" value="1"/>
</dbReference>
<dbReference type="Gene3D" id="3.50.50.60">
    <property type="entry name" value="FAD/NAD(P)-binding domain"/>
    <property type="match status" value="1"/>
</dbReference>
<dbReference type="InterPro" id="IPR006076">
    <property type="entry name" value="FAD-dep_OxRdtase"/>
</dbReference>
<sequence>MDYDVLILGAGIVGCAVAYELSKYNLNIAVIEKGYDVADDIAVANTAIVYDGSETSNAVMAGLENIGSVLIKEACEKFKIPYKKIGSLRIATNEEQEIRLEEMYVEAKNRGILGVKLIDGDDVDQIEPNLKVDIRKALYSKNTAIIAPYDLSITYAEVAADNGVNFRLEEEVFNISKITKGFDVTTNKNKFKCRIVINTIPDEIYVDNNKVKENVIDNVIQKKMNYFLTEDKVKDNPKKIIVNVIDDQTFVINSPMINGGNMLGVKNTDILDVDKGAYFGKYIIPDVSKENITEMIREVYKKDEMVIDDSELDNGYIRVTGKHYGKITIAPAIAESIKDSTINIMNATPKKNFIDKRREFYRFRDLNRDEINEIIKLDKRYGNIVCICNKVSEGEIVDCIRRPLGARTLEGVKKRTGAGYGNCHGSYCARKIINILAREMDRRPIDIVRNSKDSNILEGRIKEFDEV</sequence>
<evidence type="ECO:0000313" key="3">
    <source>
        <dbReference type="EMBL" id="MDQ0151256.1"/>
    </source>
</evidence>
<dbReference type="Gene3D" id="3.30.9.10">
    <property type="entry name" value="D-Amino Acid Oxidase, subunit A, domain 2"/>
    <property type="match status" value="1"/>
</dbReference>
<feature type="domain" description="BFD-like [2Fe-2S]-binding" evidence="2">
    <location>
        <begin position="384"/>
        <end position="437"/>
    </location>
</feature>
<dbReference type="PANTHER" id="PTHR42720:SF1">
    <property type="entry name" value="GLYCEROL 3-PHOSPHATE OXIDASE"/>
    <property type="match status" value="1"/>
</dbReference>
<dbReference type="EMBL" id="JAUSUF010000022">
    <property type="protein sequence ID" value="MDQ0151256.1"/>
    <property type="molecule type" value="Genomic_DNA"/>
</dbReference>
<dbReference type="InterPro" id="IPR036188">
    <property type="entry name" value="FAD/NAD-bd_sf"/>
</dbReference>
<evidence type="ECO:0000313" key="4">
    <source>
        <dbReference type="Proteomes" id="UP001228504"/>
    </source>
</evidence>
<dbReference type="InterPro" id="IPR052745">
    <property type="entry name" value="G3P_Oxidase/Oxidoreductase"/>
</dbReference>
<comment type="caution">
    <text evidence="3">The sequence shown here is derived from an EMBL/GenBank/DDBJ whole genome shotgun (WGS) entry which is preliminary data.</text>
</comment>
<dbReference type="PANTHER" id="PTHR42720">
    <property type="entry name" value="GLYCEROL-3-PHOSPHATE DEHYDROGENASE"/>
    <property type="match status" value="1"/>
</dbReference>
<dbReference type="InterPro" id="IPR041854">
    <property type="entry name" value="BFD-like_2Fe2S-bd_dom_sf"/>
</dbReference>
<feature type="domain" description="FAD dependent oxidoreductase" evidence="1">
    <location>
        <begin position="4"/>
        <end position="199"/>
    </location>
</feature>
<dbReference type="InterPro" id="IPR007419">
    <property type="entry name" value="BFD-like_2Fe2S-bd_dom"/>
</dbReference>
<dbReference type="Gene3D" id="1.10.10.1100">
    <property type="entry name" value="BFD-like [2Fe-2S]-binding domain"/>
    <property type="match status" value="1"/>
</dbReference>
<gene>
    <name evidence="3" type="ORF">J2S18_003233</name>
</gene>
<protein>
    <submittedName>
        <fullName evidence="3">L-2-hydroxyglutarate oxidase LhgO</fullName>
    </submittedName>
</protein>